<evidence type="ECO:0000256" key="4">
    <source>
        <dbReference type="SAM" id="SignalP"/>
    </source>
</evidence>
<dbReference type="InterPro" id="IPR020901">
    <property type="entry name" value="Prtase_inh_Kunz-CS"/>
</dbReference>
<accession>A0A368H8R6</accession>
<dbReference type="InterPro" id="IPR002223">
    <property type="entry name" value="Kunitz_BPTI"/>
</dbReference>
<keyword evidence="1" id="KW-0646">Protease inhibitor</keyword>
<proteinExistence type="predicted"/>
<dbReference type="GO" id="GO:0004867">
    <property type="term" value="F:serine-type endopeptidase inhibitor activity"/>
    <property type="evidence" value="ECO:0007669"/>
    <property type="project" value="UniProtKB-KW"/>
</dbReference>
<dbReference type="PROSITE" id="PS50279">
    <property type="entry name" value="BPTI_KUNITZ_2"/>
    <property type="match status" value="1"/>
</dbReference>
<dbReference type="InterPro" id="IPR050098">
    <property type="entry name" value="TFPI/VKTCI-like"/>
</dbReference>
<dbReference type="PANTHER" id="PTHR10083">
    <property type="entry name" value="KUNITZ-TYPE PROTEASE INHIBITOR-RELATED"/>
    <property type="match status" value="1"/>
</dbReference>
<evidence type="ECO:0000313" key="6">
    <source>
        <dbReference type="EMBL" id="RCN52993.1"/>
    </source>
</evidence>
<evidence type="ECO:0000313" key="7">
    <source>
        <dbReference type="Proteomes" id="UP000252519"/>
    </source>
</evidence>
<dbReference type="SUPFAM" id="SSF57362">
    <property type="entry name" value="BPTI-like"/>
    <property type="match status" value="1"/>
</dbReference>
<feature type="signal peptide" evidence="4">
    <location>
        <begin position="1"/>
        <end position="19"/>
    </location>
</feature>
<evidence type="ECO:0000256" key="1">
    <source>
        <dbReference type="ARBA" id="ARBA00022690"/>
    </source>
</evidence>
<dbReference type="InterPro" id="IPR036880">
    <property type="entry name" value="Kunitz_BPTI_sf"/>
</dbReference>
<dbReference type="Gene3D" id="4.10.410.10">
    <property type="entry name" value="Pancreatic trypsin inhibitor Kunitz domain"/>
    <property type="match status" value="1"/>
</dbReference>
<sequence length="75" mass="8839">MRPLLLALFLVIFASLCISAKDSHSYEDYIHPRFSYSIVKRKCVRFYYGGCNAGPNNFKTKKQCMRACERFRYKS</sequence>
<feature type="chain" id="PRO_5016785516" evidence="4">
    <location>
        <begin position="20"/>
        <end position="75"/>
    </location>
</feature>
<organism evidence="6 7">
    <name type="scientific">Ancylostoma caninum</name>
    <name type="common">Dog hookworm</name>
    <dbReference type="NCBI Taxonomy" id="29170"/>
    <lineage>
        <taxon>Eukaryota</taxon>
        <taxon>Metazoa</taxon>
        <taxon>Ecdysozoa</taxon>
        <taxon>Nematoda</taxon>
        <taxon>Chromadorea</taxon>
        <taxon>Rhabditida</taxon>
        <taxon>Rhabditina</taxon>
        <taxon>Rhabditomorpha</taxon>
        <taxon>Strongyloidea</taxon>
        <taxon>Ancylostomatidae</taxon>
        <taxon>Ancylostomatinae</taxon>
        <taxon>Ancylostoma</taxon>
    </lineage>
</organism>
<evidence type="ECO:0000256" key="3">
    <source>
        <dbReference type="ARBA" id="ARBA00023157"/>
    </source>
</evidence>
<dbReference type="STRING" id="29170.A0A368H8R6"/>
<feature type="domain" description="BPTI/Kunitz inhibitor" evidence="5">
    <location>
        <begin position="17"/>
        <end position="68"/>
    </location>
</feature>
<dbReference type="AlphaFoldDB" id="A0A368H8R6"/>
<dbReference type="SMART" id="SM00131">
    <property type="entry name" value="KU"/>
    <property type="match status" value="1"/>
</dbReference>
<dbReference type="PANTHER" id="PTHR10083:SF374">
    <property type="entry name" value="BPTI_KUNITZ INHIBITOR DOMAIN-CONTAINING PROTEIN"/>
    <property type="match status" value="1"/>
</dbReference>
<evidence type="ECO:0000259" key="5">
    <source>
        <dbReference type="PROSITE" id="PS50279"/>
    </source>
</evidence>
<keyword evidence="3" id="KW-1015">Disulfide bond</keyword>
<dbReference type="OrthoDB" id="4473401at2759"/>
<gene>
    <name evidence="6" type="ORF">ANCCAN_00990</name>
</gene>
<keyword evidence="2" id="KW-0722">Serine protease inhibitor</keyword>
<dbReference type="PROSITE" id="PS00280">
    <property type="entry name" value="BPTI_KUNITZ_1"/>
    <property type="match status" value="1"/>
</dbReference>
<keyword evidence="7" id="KW-1185">Reference proteome</keyword>
<dbReference type="Proteomes" id="UP000252519">
    <property type="component" value="Unassembled WGS sequence"/>
</dbReference>
<protein>
    <submittedName>
        <fullName evidence="6">Kunitz/Bovine pancreatic trypsin inhibitor domain protein</fullName>
    </submittedName>
</protein>
<name>A0A368H8R6_ANCCA</name>
<evidence type="ECO:0000256" key="2">
    <source>
        <dbReference type="ARBA" id="ARBA00022900"/>
    </source>
</evidence>
<dbReference type="Pfam" id="PF00014">
    <property type="entry name" value="Kunitz_BPTI"/>
    <property type="match status" value="1"/>
</dbReference>
<keyword evidence="4" id="KW-0732">Signal</keyword>
<comment type="caution">
    <text evidence="6">The sequence shown here is derived from an EMBL/GenBank/DDBJ whole genome shotgun (WGS) entry which is preliminary data.</text>
</comment>
<dbReference type="EMBL" id="JOJR01000004">
    <property type="protein sequence ID" value="RCN52993.1"/>
    <property type="molecule type" value="Genomic_DNA"/>
</dbReference>
<reference evidence="6 7" key="1">
    <citation type="submission" date="2014-10" db="EMBL/GenBank/DDBJ databases">
        <title>Draft genome of the hookworm Ancylostoma caninum.</title>
        <authorList>
            <person name="Mitreva M."/>
        </authorList>
    </citation>
    <scope>NUCLEOTIDE SEQUENCE [LARGE SCALE GENOMIC DNA]</scope>
    <source>
        <strain evidence="6 7">Baltimore</strain>
    </source>
</reference>
<dbReference type="GO" id="GO:0005615">
    <property type="term" value="C:extracellular space"/>
    <property type="evidence" value="ECO:0007669"/>
    <property type="project" value="TreeGrafter"/>
</dbReference>